<comment type="caution">
    <text evidence="2">The sequence shown here is derived from an EMBL/GenBank/DDBJ whole genome shotgun (WGS) entry which is preliminary data.</text>
</comment>
<protein>
    <submittedName>
        <fullName evidence="2">Uncharacterized protein</fullName>
    </submittedName>
</protein>
<evidence type="ECO:0000313" key="2">
    <source>
        <dbReference type="EMBL" id="KAK8574998.1"/>
    </source>
</evidence>
<name>A0ABR2F9K9_9ROSI</name>
<accession>A0ABR2F9K9</accession>
<sequence>MSNSAGCWTVDSGATHHTTLDESKVVNGVDYNGPGAKESCNSLHDTGQQGSKLTIVDKIYRKNTPQPTLNDARVVGASSESQEDLQGHDGEVSTAVQQEPGVNTNQPHVDHSLGHAQQGIGVSFAGGELESGQVESDNPINDEGFYETIPEEEANQESTDADQITEMVLSSEQATNQSNNMSSNSAFNPDMGEDVTLSSQQDDVVPSEENDRLLETMWKLIDL</sequence>
<reference evidence="2 3" key="1">
    <citation type="journal article" date="2024" name="G3 (Bethesda)">
        <title>Genome assembly of Hibiscus sabdariffa L. provides insights into metabolisms of medicinal natural products.</title>
        <authorList>
            <person name="Kim T."/>
        </authorList>
    </citation>
    <scope>NUCLEOTIDE SEQUENCE [LARGE SCALE GENOMIC DNA]</scope>
    <source>
        <strain evidence="2">TK-2024</strain>
        <tissue evidence="2">Old leaves</tissue>
    </source>
</reference>
<dbReference type="Proteomes" id="UP001472677">
    <property type="component" value="Unassembled WGS sequence"/>
</dbReference>
<gene>
    <name evidence="2" type="ORF">V6N12_062675</name>
</gene>
<evidence type="ECO:0000256" key="1">
    <source>
        <dbReference type="SAM" id="MobiDB-lite"/>
    </source>
</evidence>
<organism evidence="2 3">
    <name type="scientific">Hibiscus sabdariffa</name>
    <name type="common">roselle</name>
    <dbReference type="NCBI Taxonomy" id="183260"/>
    <lineage>
        <taxon>Eukaryota</taxon>
        <taxon>Viridiplantae</taxon>
        <taxon>Streptophyta</taxon>
        <taxon>Embryophyta</taxon>
        <taxon>Tracheophyta</taxon>
        <taxon>Spermatophyta</taxon>
        <taxon>Magnoliopsida</taxon>
        <taxon>eudicotyledons</taxon>
        <taxon>Gunneridae</taxon>
        <taxon>Pentapetalae</taxon>
        <taxon>rosids</taxon>
        <taxon>malvids</taxon>
        <taxon>Malvales</taxon>
        <taxon>Malvaceae</taxon>
        <taxon>Malvoideae</taxon>
        <taxon>Hibiscus</taxon>
    </lineage>
</organism>
<proteinExistence type="predicted"/>
<feature type="compositionally biased region" description="Polar residues" evidence="1">
    <location>
        <begin position="172"/>
        <end position="187"/>
    </location>
</feature>
<feature type="region of interest" description="Disordered" evidence="1">
    <location>
        <begin position="172"/>
        <end position="210"/>
    </location>
</feature>
<dbReference type="EMBL" id="JBBPBM010000007">
    <property type="protein sequence ID" value="KAK8574998.1"/>
    <property type="molecule type" value="Genomic_DNA"/>
</dbReference>
<evidence type="ECO:0000313" key="3">
    <source>
        <dbReference type="Proteomes" id="UP001472677"/>
    </source>
</evidence>
<keyword evidence="3" id="KW-1185">Reference proteome</keyword>